<evidence type="ECO:0000313" key="2">
    <source>
        <dbReference type="Proteomes" id="UP000526125"/>
    </source>
</evidence>
<dbReference type="EMBL" id="JABMCB010000123">
    <property type="protein sequence ID" value="NUU74100.1"/>
    <property type="molecule type" value="Genomic_DNA"/>
</dbReference>
<name>A0A7Y6BSE2_9BACL</name>
<dbReference type="AlphaFoldDB" id="A0A7Y6BSE2"/>
<gene>
    <name evidence="1" type="ORF">HP552_02235</name>
</gene>
<dbReference type="RefSeq" id="WP_175394081.1">
    <property type="nucleotide sequence ID" value="NZ_JABMCB010000123.1"/>
</dbReference>
<proteinExistence type="predicted"/>
<organism evidence="1 2">
    <name type="scientific">Paenibacillus xylanilyticus</name>
    <dbReference type="NCBI Taxonomy" id="248903"/>
    <lineage>
        <taxon>Bacteria</taxon>
        <taxon>Bacillati</taxon>
        <taxon>Bacillota</taxon>
        <taxon>Bacilli</taxon>
        <taxon>Bacillales</taxon>
        <taxon>Paenibacillaceae</taxon>
        <taxon>Paenibacillus</taxon>
    </lineage>
</organism>
<evidence type="ECO:0000313" key="1">
    <source>
        <dbReference type="EMBL" id="NUU74100.1"/>
    </source>
</evidence>
<reference evidence="1 2" key="1">
    <citation type="submission" date="2020-05" db="EMBL/GenBank/DDBJ databases">
        <title>Genome Sequencing of Type Strains.</title>
        <authorList>
            <person name="Lemaire J.F."/>
            <person name="Inderbitzin P."/>
            <person name="Gregorio O.A."/>
            <person name="Collins S.B."/>
            <person name="Wespe N."/>
            <person name="Knight-Connoni V."/>
        </authorList>
    </citation>
    <scope>NUCLEOTIDE SEQUENCE [LARGE SCALE GENOMIC DNA]</scope>
    <source>
        <strain evidence="1 2">LMG 21957</strain>
    </source>
</reference>
<keyword evidence="2" id="KW-1185">Reference proteome</keyword>
<dbReference type="Proteomes" id="UP000526125">
    <property type="component" value="Unassembled WGS sequence"/>
</dbReference>
<sequence>MSNNAPTERRCLKIKAYRTDEEFEENCPCAFEIYDLVNSIKDTDVQWFLDVAFFFPNEQKYIITFKSYDTPEYNDYSLGISAQKNDSGAYDLTITGRVDNLLA</sequence>
<comment type="caution">
    <text evidence="1">The sequence shown here is derived from an EMBL/GenBank/DDBJ whole genome shotgun (WGS) entry which is preliminary data.</text>
</comment>
<protein>
    <submittedName>
        <fullName evidence="1">Uncharacterized protein</fullName>
    </submittedName>
</protein>
<accession>A0A7Y6BSE2</accession>